<comment type="caution">
    <text evidence="1">The sequence shown here is derived from an EMBL/GenBank/DDBJ whole genome shotgun (WGS) entry which is preliminary data.</text>
</comment>
<gene>
    <name evidence="1" type="ORF">EVAR_16313_1</name>
</gene>
<accession>A0A4C1VE51</accession>
<evidence type="ECO:0000313" key="1">
    <source>
        <dbReference type="EMBL" id="GBP37408.1"/>
    </source>
</evidence>
<evidence type="ECO:0000313" key="2">
    <source>
        <dbReference type="Proteomes" id="UP000299102"/>
    </source>
</evidence>
<dbReference type="EMBL" id="BGZK01000333">
    <property type="protein sequence ID" value="GBP37408.1"/>
    <property type="molecule type" value="Genomic_DNA"/>
</dbReference>
<dbReference type="Proteomes" id="UP000299102">
    <property type="component" value="Unassembled WGS sequence"/>
</dbReference>
<dbReference type="AlphaFoldDB" id="A0A4C1VE51"/>
<organism evidence="1 2">
    <name type="scientific">Eumeta variegata</name>
    <name type="common">Bagworm moth</name>
    <name type="synonym">Eumeta japonica</name>
    <dbReference type="NCBI Taxonomy" id="151549"/>
    <lineage>
        <taxon>Eukaryota</taxon>
        <taxon>Metazoa</taxon>
        <taxon>Ecdysozoa</taxon>
        <taxon>Arthropoda</taxon>
        <taxon>Hexapoda</taxon>
        <taxon>Insecta</taxon>
        <taxon>Pterygota</taxon>
        <taxon>Neoptera</taxon>
        <taxon>Endopterygota</taxon>
        <taxon>Lepidoptera</taxon>
        <taxon>Glossata</taxon>
        <taxon>Ditrysia</taxon>
        <taxon>Tineoidea</taxon>
        <taxon>Psychidae</taxon>
        <taxon>Oiketicinae</taxon>
        <taxon>Eumeta</taxon>
    </lineage>
</organism>
<keyword evidence="2" id="KW-1185">Reference proteome</keyword>
<sequence length="96" mass="10920">MAKNRNAEEKKVRLGSVKPALYIIHNSERQSFTELAALSLKHAHSRGRTSSDLALFARKRLALCYCARNITIYQIVFGLLFDPVQTCRIFGIVPRE</sequence>
<protein>
    <submittedName>
        <fullName evidence="1">Uncharacterized protein</fullName>
    </submittedName>
</protein>
<proteinExistence type="predicted"/>
<reference evidence="1 2" key="1">
    <citation type="journal article" date="2019" name="Commun. Biol.">
        <title>The bagworm genome reveals a unique fibroin gene that provides high tensile strength.</title>
        <authorList>
            <person name="Kono N."/>
            <person name="Nakamura H."/>
            <person name="Ohtoshi R."/>
            <person name="Tomita M."/>
            <person name="Numata K."/>
            <person name="Arakawa K."/>
        </authorList>
    </citation>
    <scope>NUCLEOTIDE SEQUENCE [LARGE SCALE GENOMIC DNA]</scope>
</reference>
<name>A0A4C1VE51_EUMVA</name>